<protein>
    <submittedName>
        <fullName evidence="1">Uncharacterized protein</fullName>
    </submittedName>
</protein>
<organism evidence="1">
    <name type="scientific">marine metagenome</name>
    <dbReference type="NCBI Taxonomy" id="408172"/>
    <lineage>
        <taxon>unclassified sequences</taxon>
        <taxon>metagenomes</taxon>
        <taxon>ecological metagenomes</taxon>
    </lineage>
</organism>
<gene>
    <name evidence="1" type="ORF">METZ01_LOCUS424825</name>
</gene>
<name>A0A382XNI7_9ZZZZ</name>
<proteinExistence type="predicted"/>
<reference evidence="1" key="1">
    <citation type="submission" date="2018-05" db="EMBL/GenBank/DDBJ databases">
        <authorList>
            <person name="Lanie J.A."/>
            <person name="Ng W.-L."/>
            <person name="Kazmierczak K.M."/>
            <person name="Andrzejewski T.M."/>
            <person name="Davidsen T.M."/>
            <person name="Wayne K.J."/>
            <person name="Tettelin H."/>
            <person name="Glass J.I."/>
            <person name="Rusch D."/>
            <person name="Podicherti R."/>
            <person name="Tsui H.-C.T."/>
            <person name="Winkler M.E."/>
        </authorList>
    </citation>
    <scope>NUCLEOTIDE SEQUENCE</scope>
</reference>
<evidence type="ECO:0000313" key="1">
    <source>
        <dbReference type="EMBL" id="SVD71971.1"/>
    </source>
</evidence>
<sequence>MNKREINNYIKKSNLRFPTEKEIARSVPPGLQENAREQKIGSRIWIGKCSIYGCKMWYSENDVKRIIRRKQEK</sequence>
<accession>A0A382XNI7</accession>
<dbReference type="EMBL" id="UINC01168772">
    <property type="protein sequence ID" value="SVD71971.1"/>
    <property type="molecule type" value="Genomic_DNA"/>
</dbReference>
<dbReference type="AlphaFoldDB" id="A0A382XNI7"/>